<proteinExistence type="predicted"/>
<reference evidence="1 2" key="1">
    <citation type="submission" date="2016-05" db="EMBL/GenBank/DDBJ databases">
        <title>Genomic and physiological characterization of Planctopirus sp. isolated from fresh water lake.</title>
        <authorList>
            <person name="Subhash Y."/>
            <person name="Ramana C."/>
        </authorList>
    </citation>
    <scope>NUCLEOTIDE SEQUENCE [LARGE SCALE GENOMIC DNA]</scope>
    <source>
        <strain evidence="1 2">JC280</strain>
    </source>
</reference>
<protein>
    <submittedName>
        <fullName evidence="1">Uncharacterized protein</fullName>
    </submittedName>
</protein>
<dbReference type="STRING" id="1841610.A6X21_14535"/>
<dbReference type="OrthoDB" id="9818322at2"/>
<dbReference type="Proteomes" id="UP000094828">
    <property type="component" value="Unassembled WGS sequence"/>
</dbReference>
<accession>A0A1C3E4A0</accession>
<comment type="caution">
    <text evidence="1">The sequence shown here is derived from an EMBL/GenBank/DDBJ whole genome shotgun (WGS) entry which is preliminary data.</text>
</comment>
<dbReference type="EMBL" id="LYDR01000158">
    <property type="protein sequence ID" value="ODA28075.1"/>
    <property type="molecule type" value="Genomic_DNA"/>
</dbReference>
<sequence length="321" mass="35678">MTRYHALLEELQSALELELAADQQLEIRVGHFDQDEATRLRGTKLLLISCDSVQTVAMSEDQRVDEGVVQLQIVRNVNGANRDSLTIEALDQFVESLKDSLPGRKFDSGRLLTLLPSPLVSLDLLRSPGIYLATILVSFQQCYTIEGVELPEITLPDPLPIVSRVRQAVWEAIDHWEWPDGFEWGRIFETDADVAELALRGGPAVDELPALSARWQVYQVQETMNRLEDLPLRLVLEAWLPVGWQTLAEVLADQLMRAVISSAPTNGAMPFVRAVIGHVPRPLGPVSITEKELPGPSGRLCLQVQVVLGLLSRTDLYHQGA</sequence>
<name>A0A1C3E4A0_9PLAN</name>
<organism evidence="1 2">
    <name type="scientific">Planctopirus hydrillae</name>
    <dbReference type="NCBI Taxonomy" id="1841610"/>
    <lineage>
        <taxon>Bacteria</taxon>
        <taxon>Pseudomonadati</taxon>
        <taxon>Planctomycetota</taxon>
        <taxon>Planctomycetia</taxon>
        <taxon>Planctomycetales</taxon>
        <taxon>Planctomycetaceae</taxon>
        <taxon>Planctopirus</taxon>
    </lineage>
</organism>
<keyword evidence="2" id="KW-1185">Reference proteome</keyword>
<evidence type="ECO:0000313" key="1">
    <source>
        <dbReference type="EMBL" id="ODA28075.1"/>
    </source>
</evidence>
<evidence type="ECO:0000313" key="2">
    <source>
        <dbReference type="Proteomes" id="UP000094828"/>
    </source>
</evidence>
<dbReference type="RefSeq" id="WP_068853246.1">
    <property type="nucleotide sequence ID" value="NZ_LYDR01000158.1"/>
</dbReference>
<gene>
    <name evidence="1" type="ORF">A6X21_14535</name>
</gene>
<dbReference type="AlphaFoldDB" id="A0A1C3E4A0"/>